<sequence>MESKLKVHKDELLPSVLDKAYELMELAPHIPIETCRLVEYNYWRKVMEQSFDEFQHQTIGQIMSEARPYHSFALFLETRKENETFKKYNNGGINLKVSVVDLLTGEVGLAKLVRGELGWTIEELKQHIGEVFIINSSCMRIVMGEKDRQGGTSVNDISDVGGTLREILIISRYKQ</sequence>
<dbReference type="AlphaFoldDB" id="A0A1X7SFE1"/>
<protein>
    <submittedName>
        <fullName evidence="1">Uncharacterized protein</fullName>
    </submittedName>
</protein>
<evidence type="ECO:0000313" key="1">
    <source>
        <dbReference type="EnsemblMetazoa" id="Aqu2.1.00777_001"/>
    </source>
</evidence>
<dbReference type="OrthoDB" id="289038at2759"/>
<dbReference type="EnsemblMetazoa" id="Aqu2.1.00777_001">
    <property type="protein sequence ID" value="Aqu2.1.00777_001"/>
    <property type="gene ID" value="Aqu2.1.00777"/>
</dbReference>
<accession>A0A1X7SFE1</accession>
<organism evidence="1">
    <name type="scientific">Amphimedon queenslandica</name>
    <name type="common">Sponge</name>
    <dbReference type="NCBI Taxonomy" id="400682"/>
    <lineage>
        <taxon>Eukaryota</taxon>
        <taxon>Metazoa</taxon>
        <taxon>Porifera</taxon>
        <taxon>Demospongiae</taxon>
        <taxon>Heteroscleromorpha</taxon>
        <taxon>Haplosclerida</taxon>
        <taxon>Niphatidae</taxon>
        <taxon>Amphimedon</taxon>
    </lineage>
</organism>
<dbReference type="InParanoid" id="A0A1X7SFE1"/>
<proteinExistence type="predicted"/>
<name>A0A1X7SFE1_AMPQE</name>
<reference evidence="1" key="1">
    <citation type="submission" date="2017-05" db="UniProtKB">
        <authorList>
            <consortium name="EnsemblMetazoa"/>
        </authorList>
    </citation>
    <scope>IDENTIFICATION</scope>
</reference>